<keyword evidence="3" id="KW-1185">Reference proteome</keyword>
<feature type="region of interest" description="Disordered" evidence="1">
    <location>
        <begin position="1"/>
        <end position="24"/>
    </location>
</feature>
<dbReference type="Proteomes" id="UP000663760">
    <property type="component" value="Chromosome 7"/>
</dbReference>
<proteinExistence type="predicted"/>
<dbReference type="EMBL" id="LR746270">
    <property type="protein sequence ID" value="CAA7399511.1"/>
    <property type="molecule type" value="Genomic_DNA"/>
</dbReference>
<gene>
    <name evidence="2" type="ORF">SI8410_07010181</name>
</gene>
<evidence type="ECO:0000313" key="3">
    <source>
        <dbReference type="Proteomes" id="UP000663760"/>
    </source>
</evidence>
<dbReference type="AlphaFoldDB" id="A0A7I8KPI2"/>
<evidence type="ECO:0000313" key="2">
    <source>
        <dbReference type="EMBL" id="CAA7399511.1"/>
    </source>
</evidence>
<reference evidence="2" key="1">
    <citation type="submission" date="2020-02" db="EMBL/GenBank/DDBJ databases">
        <authorList>
            <person name="Scholz U."/>
            <person name="Mascher M."/>
            <person name="Fiebig A."/>
        </authorList>
    </citation>
    <scope>NUCLEOTIDE SEQUENCE</scope>
</reference>
<evidence type="ECO:0000256" key="1">
    <source>
        <dbReference type="SAM" id="MobiDB-lite"/>
    </source>
</evidence>
<organism evidence="2 3">
    <name type="scientific">Spirodela intermedia</name>
    <name type="common">Intermediate duckweed</name>
    <dbReference type="NCBI Taxonomy" id="51605"/>
    <lineage>
        <taxon>Eukaryota</taxon>
        <taxon>Viridiplantae</taxon>
        <taxon>Streptophyta</taxon>
        <taxon>Embryophyta</taxon>
        <taxon>Tracheophyta</taxon>
        <taxon>Spermatophyta</taxon>
        <taxon>Magnoliopsida</taxon>
        <taxon>Liliopsida</taxon>
        <taxon>Araceae</taxon>
        <taxon>Lemnoideae</taxon>
        <taxon>Spirodela</taxon>
    </lineage>
</organism>
<accession>A0A7I8KPI2</accession>
<sequence length="68" mass="7681">MKSGRKRERPRESMSLGPRAPASSSTCQWFCWAKAIHWYEYLVPVTLDCTGKTKSPALYTLAPFSLAD</sequence>
<name>A0A7I8KPI2_SPIIN</name>
<protein>
    <submittedName>
        <fullName evidence="2">Uncharacterized protein</fullName>
    </submittedName>
</protein>